<keyword evidence="3" id="KW-1185">Reference proteome</keyword>
<dbReference type="InterPro" id="IPR012349">
    <property type="entry name" value="Split_barrel_FMN-bd"/>
</dbReference>
<name>A0ABP9J5G4_9ACTN</name>
<dbReference type="SUPFAM" id="SSF50475">
    <property type="entry name" value="FMN-binding split barrel"/>
    <property type="match status" value="1"/>
</dbReference>
<organism evidence="2 3">
    <name type="scientific">Streptomyces siamensis</name>
    <dbReference type="NCBI Taxonomy" id="1274986"/>
    <lineage>
        <taxon>Bacteria</taxon>
        <taxon>Bacillati</taxon>
        <taxon>Actinomycetota</taxon>
        <taxon>Actinomycetes</taxon>
        <taxon>Kitasatosporales</taxon>
        <taxon>Streptomycetaceae</taxon>
        <taxon>Streptomyces</taxon>
    </lineage>
</organism>
<sequence>MTPAPVRWPDAADPAIRGDLTVAAAYVTPAGGAVVTSVSPVGLGDREAGRVGFTTSLGFPKKLEHILRNPHVSLAYHTREHGFATTESYVLAQGTASVDLRPSPQRLAELQLASEPFFGKTKRGPIWDWLLREYHQERVFVDVGIQRVAVWPDLAARGTVTVTGADRPEMPTEQKPPKNGTDPRVDVSAVARRIGELPHRLLAYQGADGLPVIVPVAVTGHDDTGLHLDVPPGLLPSGGRRAGFLAHAFRPQCIGLGMRTLTGWLTVTDEGALYAPHTSKGLAAPPYKTLLTVSNGLLAKHGLRRARRDGTAEHLRQLAAGAAGARSEPPDARYR</sequence>
<dbReference type="Gene3D" id="2.30.110.10">
    <property type="entry name" value="Electron Transport, Fmn-binding Protein, Chain A"/>
    <property type="match status" value="1"/>
</dbReference>
<dbReference type="Proteomes" id="UP001501759">
    <property type="component" value="Unassembled WGS sequence"/>
</dbReference>
<comment type="caution">
    <text evidence="2">The sequence shown here is derived from an EMBL/GenBank/DDBJ whole genome shotgun (WGS) entry which is preliminary data.</text>
</comment>
<evidence type="ECO:0008006" key="4">
    <source>
        <dbReference type="Google" id="ProtNLM"/>
    </source>
</evidence>
<gene>
    <name evidence="2" type="ORF">GCM10023335_51920</name>
</gene>
<feature type="compositionally biased region" description="Basic and acidic residues" evidence="1">
    <location>
        <begin position="166"/>
        <end position="184"/>
    </location>
</feature>
<dbReference type="EMBL" id="BAABKB010000021">
    <property type="protein sequence ID" value="GAA5021237.1"/>
    <property type="molecule type" value="Genomic_DNA"/>
</dbReference>
<evidence type="ECO:0000256" key="1">
    <source>
        <dbReference type="SAM" id="MobiDB-lite"/>
    </source>
</evidence>
<reference evidence="3" key="1">
    <citation type="journal article" date="2019" name="Int. J. Syst. Evol. Microbiol.">
        <title>The Global Catalogue of Microorganisms (GCM) 10K type strain sequencing project: providing services to taxonomists for standard genome sequencing and annotation.</title>
        <authorList>
            <consortium name="The Broad Institute Genomics Platform"/>
            <consortium name="The Broad Institute Genome Sequencing Center for Infectious Disease"/>
            <person name="Wu L."/>
            <person name="Ma J."/>
        </authorList>
    </citation>
    <scope>NUCLEOTIDE SEQUENCE [LARGE SCALE GENOMIC DNA]</scope>
    <source>
        <strain evidence="3">JCM 18409</strain>
    </source>
</reference>
<accession>A0ABP9J5G4</accession>
<evidence type="ECO:0000313" key="3">
    <source>
        <dbReference type="Proteomes" id="UP001501759"/>
    </source>
</evidence>
<evidence type="ECO:0000313" key="2">
    <source>
        <dbReference type="EMBL" id="GAA5021237.1"/>
    </source>
</evidence>
<protein>
    <recommendedName>
        <fullName evidence="4">Pyridoxamine 5'-phosphate oxidase</fullName>
    </recommendedName>
</protein>
<proteinExistence type="predicted"/>
<feature type="region of interest" description="Disordered" evidence="1">
    <location>
        <begin position="162"/>
        <end position="184"/>
    </location>
</feature>
<dbReference type="RefSeq" id="WP_345654015.1">
    <property type="nucleotide sequence ID" value="NZ_BAABKB010000021.1"/>
</dbReference>